<dbReference type="SUPFAM" id="SSF81653">
    <property type="entry name" value="Calcium ATPase, transduction domain A"/>
    <property type="match status" value="1"/>
</dbReference>
<evidence type="ECO:0000313" key="10">
    <source>
        <dbReference type="Proteomes" id="UP000027456"/>
    </source>
</evidence>
<evidence type="ECO:0000256" key="7">
    <source>
        <dbReference type="SAM" id="Phobius"/>
    </source>
</evidence>
<gene>
    <name evidence="9" type="ORF">V565_141830</name>
</gene>
<feature type="compositionally biased region" description="Acidic residues" evidence="6">
    <location>
        <begin position="618"/>
        <end position="634"/>
    </location>
</feature>
<keyword evidence="4 7" id="KW-1133">Transmembrane helix</keyword>
<feature type="transmembrane region" description="Helical" evidence="7">
    <location>
        <begin position="1166"/>
        <end position="1193"/>
    </location>
</feature>
<comment type="subcellular location">
    <subcellularLocation>
        <location evidence="1">Endomembrane system</location>
        <topology evidence="1">Multi-pass membrane protein</topology>
    </subcellularLocation>
</comment>
<evidence type="ECO:0000256" key="1">
    <source>
        <dbReference type="ARBA" id="ARBA00004127"/>
    </source>
</evidence>
<proteinExistence type="predicted"/>
<dbReference type="GO" id="GO:0005388">
    <property type="term" value="F:P-type calcium transporter activity"/>
    <property type="evidence" value="ECO:0007669"/>
    <property type="project" value="TreeGrafter"/>
</dbReference>
<evidence type="ECO:0000256" key="5">
    <source>
        <dbReference type="ARBA" id="ARBA00023136"/>
    </source>
</evidence>
<dbReference type="GO" id="GO:0005886">
    <property type="term" value="C:plasma membrane"/>
    <property type="evidence" value="ECO:0007669"/>
    <property type="project" value="TreeGrafter"/>
</dbReference>
<dbReference type="Gene3D" id="3.40.1110.10">
    <property type="entry name" value="Calcium-transporting ATPase, cytoplasmic domain N"/>
    <property type="match status" value="1"/>
</dbReference>
<dbReference type="PROSITE" id="PS00154">
    <property type="entry name" value="ATPASE_E1_E2"/>
    <property type="match status" value="1"/>
</dbReference>
<dbReference type="Proteomes" id="UP000027456">
    <property type="component" value="Unassembled WGS sequence"/>
</dbReference>
<evidence type="ECO:0000256" key="3">
    <source>
        <dbReference type="ARBA" id="ARBA00022842"/>
    </source>
</evidence>
<dbReference type="Pfam" id="PF00122">
    <property type="entry name" value="E1-E2_ATPase"/>
    <property type="match status" value="1"/>
</dbReference>
<dbReference type="GO" id="GO:0016887">
    <property type="term" value="F:ATP hydrolysis activity"/>
    <property type="evidence" value="ECO:0007669"/>
    <property type="project" value="InterPro"/>
</dbReference>
<evidence type="ECO:0000259" key="8">
    <source>
        <dbReference type="Pfam" id="PF00122"/>
    </source>
</evidence>
<feature type="region of interest" description="Disordered" evidence="6">
    <location>
        <begin position="618"/>
        <end position="638"/>
    </location>
</feature>
<organism evidence="9 10">
    <name type="scientific">Rhizoctonia solani 123E</name>
    <dbReference type="NCBI Taxonomy" id="1423351"/>
    <lineage>
        <taxon>Eukaryota</taxon>
        <taxon>Fungi</taxon>
        <taxon>Dikarya</taxon>
        <taxon>Basidiomycota</taxon>
        <taxon>Agaricomycotina</taxon>
        <taxon>Agaricomycetes</taxon>
        <taxon>Cantharellales</taxon>
        <taxon>Ceratobasidiaceae</taxon>
        <taxon>Rhizoctonia</taxon>
    </lineage>
</organism>
<dbReference type="HOGENOM" id="CLU_255698_0_0_1"/>
<dbReference type="EMBL" id="AZST01000636">
    <property type="protein sequence ID" value="KEP47848.1"/>
    <property type="molecule type" value="Genomic_DNA"/>
</dbReference>
<dbReference type="PRINTS" id="PR00119">
    <property type="entry name" value="CATATPASE"/>
</dbReference>
<name>A0A074RT58_9AGAM</name>
<dbReference type="InterPro" id="IPR001757">
    <property type="entry name" value="P_typ_ATPase"/>
</dbReference>
<dbReference type="InterPro" id="IPR059000">
    <property type="entry name" value="ATPase_P-type_domA"/>
</dbReference>
<dbReference type="InterPro" id="IPR008250">
    <property type="entry name" value="ATPase_P-typ_transduc_dom_A_sf"/>
</dbReference>
<keyword evidence="3" id="KW-0460">Magnesium</keyword>
<keyword evidence="2 7" id="KW-0812">Transmembrane</keyword>
<dbReference type="FunFam" id="2.70.150.10:FF:000028">
    <property type="entry name" value="Calcium-transporting ATPase"/>
    <property type="match status" value="1"/>
</dbReference>
<feature type="non-terminal residue" evidence="9">
    <location>
        <position position="1380"/>
    </location>
</feature>
<protein>
    <submittedName>
        <fullName evidence="9">P-type family IC HAD ATPase</fullName>
    </submittedName>
</protein>
<keyword evidence="10" id="KW-1185">Reference proteome</keyword>
<evidence type="ECO:0000256" key="6">
    <source>
        <dbReference type="SAM" id="MobiDB-lite"/>
    </source>
</evidence>
<reference evidence="9 10" key="1">
    <citation type="submission" date="2013-12" db="EMBL/GenBank/DDBJ databases">
        <authorList>
            <person name="Cubeta M."/>
            <person name="Pakala S."/>
            <person name="Fedorova N."/>
            <person name="Thomas E."/>
            <person name="Dean R."/>
            <person name="Jabaji S."/>
            <person name="Neate S."/>
            <person name="Toda T."/>
            <person name="Tavantzis S."/>
            <person name="Vilgalys R."/>
            <person name="Bharathan N."/>
            <person name="Pakala S."/>
            <person name="Losada L.S."/>
            <person name="Zafar N."/>
            <person name="Nierman W."/>
        </authorList>
    </citation>
    <scope>NUCLEOTIDE SEQUENCE [LARGE SCALE GENOMIC DNA]</scope>
    <source>
        <strain evidence="9 10">123E</strain>
    </source>
</reference>
<dbReference type="Pfam" id="PF13246">
    <property type="entry name" value="Cation_ATPase"/>
    <property type="match status" value="1"/>
</dbReference>
<evidence type="ECO:0000313" key="9">
    <source>
        <dbReference type="EMBL" id="KEP47848.1"/>
    </source>
</evidence>
<accession>A0A074RT58</accession>
<dbReference type="InterPro" id="IPR023298">
    <property type="entry name" value="ATPase_P-typ_TM_dom_sf"/>
</dbReference>
<dbReference type="InterPro" id="IPR041078">
    <property type="entry name" value="Plavaka"/>
</dbReference>
<dbReference type="InterPro" id="IPR018303">
    <property type="entry name" value="ATPase_P-typ_P_site"/>
</dbReference>
<sequence>MESDTVPGASHVLTREIPGPDGSNYCIMELDEIGDPLTAPDVPLARYDPKAKVWIEDYPVETAGMPIRKATEEEITRYLVGEPGDIGQLADPQSFELAEFMLQAKLSFKDQMPWPSNHMLMQDVDKLPRRAKCHPHYYKTAGSKGERTEEAWYRNSADALRELLGIVPFRDEYQFRPQKHYTSATQENRQYSEAWAAQAMWDVQSKIPDKEATVVQYMIAMDQTPLTGFSGNKKAHPVYFTIGNLPKKLRRTHSHRAVILLGYLPVPDLSIEPNATKARDIRWKLFNDCLRDMLKPLTDAERDGVEIVCADGFVRRIYPVLSASIADFPEQCKNACVIGSFCPICLVHKDKKGDLNQEVPLREKNATLQAITDHRKKGSANFVDYGLHDQWPWWSRHTYLDIATMHTPDLLHQLHKGVFHDHLKEWLESIIGSATLDSRYQAMPEHHGIRHFKRGITKLSRTTGREAKEMMKVILPAVSDARPRVIEATHALLKFMYLAHSSTLTEAELCKMDQQLAIFHRNKDVFAEWLKTDRGYHNIAKIHALQHYTHTIRMLGTPDGYNTELPERLHIDLTKAGFRASNKVDNAELEQMTNYIQRMEALAMHRSYLDFQAQPVDFDDESDTESDPGDEGEDFSQGCVAQRTVDDELATGGQDDDVRAENPTLHQGVEMQEYHPSPEIVTSKQRTECVTIEYLIAAHGTVNLLDNIAAFFKTLDITHATISLPSDTKIDIWTSARLFHQELPFKPLEPPKIDRVRAYPAIIDNVQRVRRAAHFDTVFILAYPEKQGIHRYRIARVRAIFELPKRLYHLYPHKLVYVDWFNPFGPTPLQHFNTFTATLSFDQARRPRSSVLPLAAIQLACHLAICIAVLDGLSLAGTLALAIAIKRMTKTGTLTQNVMSVVAGSVGIHCEFVQRLSENEGRQNIDHTSHSSDAYPFDSAFHAARYRALRTNLRRSMSIVTGEGICQAPRVDWVEGVAIRIAILIVVIVNSLNDWQKVRQFCKLNDKKDDYGVKVVRGGKGQIINIKDVMVGDIALLEPGEIIPCDGVFLRGHFVRCDESGATGESDAIKKVTYEECQAEVKGLKPGKNTKLNCFIVSRSKVLEGVDQSTPLQLQLQLHALAELISKLGSAAGIILFTALMIKFFVQLKTKSERTANQKAMSFVQIFIISVTLIVVAVPEGLPLAVTLALAFATKRMTKERLLVRVLGSCETMANASVVCTDKTGTLTQNVMSVVAGSVGIHCKFVQWLSENEGRQNVDRVIEDQEIGSERNRSHKDDFPLEMAELNEVVREPLRSLFNEALAINSTAFEDKNPETGELEFVGSKTETALLRFAKDLKWAPYQQTRGSADIVQMIPFSSERKAMGVVVCTPTGGYRLYLK</sequence>
<dbReference type="PANTHER" id="PTHR24093">
    <property type="entry name" value="CATION TRANSPORTING ATPASE"/>
    <property type="match status" value="1"/>
</dbReference>
<dbReference type="GO" id="GO:0005524">
    <property type="term" value="F:ATP binding"/>
    <property type="evidence" value="ECO:0007669"/>
    <property type="project" value="InterPro"/>
</dbReference>
<dbReference type="Gene3D" id="1.20.1110.10">
    <property type="entry name" value="Calcium-transporting ATPase, transmembrane domain"/>
    <property type="match status" value="1"/>
</dbReference>
<dbReference type="STRING" id="1423351.A0A074RT58"/>
<dbReference type="Pfam" id="PF18759">
    <property type="entry name" value="Plavaka"/>
    <property type="match status" value="1"/>
</dbReference>
<keyword evidence="5 7" id="KW-0472">Membrane</keyword>
<dbReference type="InterPro" id="IPR023299">
    <property type="entry name" value="ATPase_P-typ_cyto_dom_N"/>
</dbReference>
<comment type="caution">
    <text evidence="9">The sequence shown here is derived from an EMBL/GenBank/DDBJ whole genome shotgun (WGS) entry which is preliminary data.</text>
</comment>
<evidence type="ECO:0000256" key="4">
    <source>
        <dbReference type="ARBA" id="ARBA00022989"/>
    </source>
</evidence>
<feature type="transmembrane region" description="Helical" evidence="7">
    <location>
        <begin position="1124"/>
        <end position="1146"/>
    </location>
</feature>
<dbReference type="OrthoDB" id="3352408at2759"/>
<dbReference type="NCBIfam" id="TIGR01494">
    <property type="entry name" value="ATPase_P-type"/>
    <property type="match status" value="1"/>
</dbReference>
<evidence type="ECO:0000256" key="2">
    <source>
        <dbReference type="ARBA" id="ARBA00022692"/>
    </source>
</evidence>
<dbReference type="PANTHER" id="PTHR24093:SF369">
    <property type="entry name" value="CALCIUM-TRANSPORTING ATPASE"/>
    <property type="match status" value="1"/>
</dbReference>
<dbReference type="SUPFAM" id="SSF81660">
    <property type="entry name" value="Metal cation-transporting ATPase, ATP-binding domain N"/>
    <property type="match status" value="1"/>
</dbReference>
<dbReference type="GO" id="GO:0012505">
    <property type="term" value="C:endomembrane system"/>
    <property type="evidence" value="ECO:0007669"/>
    <property type="project" value="UniProtKB-SubCell"/>
</dbReference>
<dbReference type="GO" id="GO:0006874">
    <property type="term" value="P:intracellular calcium ion homeostasis"/>
    <property type="evidence" value="ECO:0007669"/>
    <property type="project" value="TreeGrafter"/>
</dbReference>
<dbReference type="Gene3D" id="2.70.150.10">
    <property type="entry name" value="Calcium-transporting ATPase, cytoplasmic transduction domain A"/>
    <property type="match status" value="1"/>
</dbReference>
<feature type="domain" description="P-type ATPase A" evidence="8">
    <location>
        <begin position="1013"/>
        <end position="1078"/>
    </location>
</feature>
<dbReference type="SUPFAM" id="SSF81665">
    <property type="entry name" value="Calcium ATPase, transmembrane domain M"/>
    <property type="match status" value="1"/>
</dbReference>